<comment type="caution">
    <text evidence="8">The sequence shown here is derived from an EMBL/GenBank/DDBJ whole genome shotgun (WGS) entry which is preliminary data.</text>
</comment>
<comment type="function">
    <text evidence="1">Component of an amino-acid transport system.</text>
</comment>
<proteinExistence type="inferred from homology"/>
<dbReference type="InterPro" id="IPR000709">
    <property type="entry name" value="Leu_Ile_Val-bd"/>
</dbReference>
<evidence type="ECO:0000313" key="9">
    <source>
        <dbReference type="Proteomes" id="UP001597263"/>
    </source>
</evidence>
<evidence type="ECO:0000259" key="7">
    <source>
        <dbReference type="Pfam" id="PF13458"/>
    </source>
</evidence>
<dbReference type="CDD" id="cd20013">
    <property type="entry name" value="PBP1_RPA0985_benzoate-like"/>
    <property type="match status" value="1"/>
</dbReference>
<evidence type="ECO:0000256" key="6">
    <source>
        <dbReference type="SAM" id="SignalP"/>
    </source>
</evidence>
<evidence type="ECO:0000256" key="4">
    <source>
        <dbReference type="ARBA" id="ARBA00022729"/>
    </source>
</evidence>
<evidence type="ECO:0000256" key="3">
    <source>
        <dbReference type="ARBA" id="ARBA00022448"/>
    </source>
</evidence>
<dbReference type="SUPFAM" id="SSF53822">
    <property type="entry name" value="Periplasmic binding protein-like I"/>
    <property type="match status" value="1"/>
</dbReference>
<comment type="similarity">
    <text evidence="2">Belongs to the leucine-binding protein family.</text>
</comment>
<dbReference type="RefSeq" id="WP_289386241.1">
    <property type="nucleotide sequence ID" value="NZ_JAUCBM010000002.1"/>
</dbReference>
<gene>
    <name evidence="8" type="ORF">ACFQ35_10425</name>
</gene>
<evidence type="ECO:0000256" key="1">
    <source>
        <dbReference type="ARBA" id="ARBA00003630"/>
    </source>
</evidence>
<keyword evidence="3" id="KW-0813">Transport</keyword>
<accession>A0ABW3V678</accession>
<protein>
    <submittedName>
        <fullName evidence="8">ABC transporter substrate-binding protein</fullName>
    </submittedName>
</protein>
<dbReference type="InterPro" id="IPR051010">
    <property type="entry name" value="BCAA_transport"/>
</dbReference>
<sequence>MKRRQFLIGGVSLAALVAMPARADVKPLKVGLIVPMTGPFASVGRQVQAGVNAWLALHGDVVEGRKIEIVLRDDGAVADQTRRIAQELIVNEGVEVLTGFGLTPLALSVAPVISRAKVPAIIMAAGTATITEASPYFTRTSCTAPQTAWPTGKWAAQNKIKRIVTLVSDYGPGVDAETWFTKSFVEGGGEVVESVRVPLQNPDFAPFLQRVLDSKPDALFVFLPSGAGGLFMKQYADRNLAGAGIRLIGTGDLTDDDLLPAMGSAALGTVTGHFYSAAHESATNKAYVAEVGKSANGMRPNFMSVGGYDGIALIAAALKETGGVSTGPELIAAMKGQAWESPRGPVSIDAETRDIIQNVYMREVREVDGGLWNVEFDTFEAVKDPAKAKL</sequence>
<dbReference type="PANTHER" id="PTHR30483">
    <property type="entry name" value="LEUCINE-SPECIFIC-BINDING PROTEIN"/>
    <property type="match status" value="1"/>
</dbReference>
<evidence type="ECO:0000313" key="8">
    <source>
        <dbReference type="EMBL" id="MFD1227551.1"/>
    </source>
</evidence>
<keyword evidence="9" id="KW-1185">Reference proteome</keyword>
<dbReference type="PANTHER" id="PTHR30483:SF6">
    <property type="entry name" value="PERIPLASMIC BINDING PROTEIN OF ABC TRANSPORTER FOR NATURAL AMINO ACIDS"/>
    <property type="match status" value="1"/>
</dbReference>
<feature type="chain" id="PRO_5045851115" evidence="6">
    <location>
        <begin position="24"/>
        <end position="390"/>
    </location>
</feature>
<reference evidence="9" key="1">
    <citation type="journal article" date="2019" name="Int. J. Syst. Evol. Microbiol.">
        <title>The Global Catalogue of Microorganisms (GCM) 10K type strain sequencing project: providing services to taxonomists for standard genome sequencing and annotation.</title>
        <authorList>
            <consortium name="The Broad Institute Genomics Platform"/>
            <consortium name="The Broad Institute Genome Sequencing Center for Infectious Disease"/>
            <person name="Wu L."/>
            <person name="Ma J."/>
        </authorList>
    </citation>
    <scope>NUCLEOTIDE SEQUENCE [LARGE SCALE GENOMIC DNA]</scope>
    <source>
        <strain evidence="9">CCUG 49584</strain>
    </source>
</reference>
<evidence type="ECO:0000256" key="5">
    <source>
        <dbReference type="ARBA" id="ARBA00022970"/>
    </source>
</evidence>
<keyword evidence="5" id="KW-0029">Amino-acid transport</keyword>
<organism evidence="8 9">
    <name type="scientific">Pseudochrobactrum kiredjianiae</name>
    <dbReference type="NCBI Taxonomy" id="386305"/>
    <lineage>
        <taxon>Bacteria</taxon>
        <taxon>Pseudomonadati</taxon>
        <taxon>Pseudomonadota</taxon>
        <taxon>Alphaproteobacteria</taxon>
        <taxon>Hyphomicrobiales</taxon>
        <taxon>Brucellaceae</taxon>
        <taxon>Pseudochrobactrum</taxon>
    </lineage>
</organism>
<dbReference type="Pfam" id="PF13458">
    <property type="entry name" value="Peripla_BP_6"/>
    <property type="match status" value="1"/>
</dbReference>
<keyword evidence="4 6" id="KW-0732">Signal</keyword>
<feature type="signal peptide" evidence="6">
    <location>
        <begin position="1"/>
        <end position="23"/>
    </location>
</feature>
<dbReference type="PRINTS" id="PR00337">
    <property type="entry name" value="LEUILEVALBP"/>
</dbReference>
<dbReference type="Proteomes" id="UP001597263">
    <property type="component" value="Unassembled WGS sequence"/>
</dbReference>
<dbReference type="InterPro" id="IPR028081">
    <property type="entry name" value="Leu-bd"/>
</dbReference>
<dbReference type="InterPro" id="IPR028082">
    <property type="entry name" value="Peripla_BP_I"/>
</dbReference>
<evidence type="ECO:0000256" key="2">
    <source>
        <dbReference type="ARBA" id="ARBA00010062"/>
    </source>
</evidence>
<name>A0ABW3V678_9HYPH</name>
<dbReference type="Gene3D" id="3.40.50.2300">
    <property type="match status" value="2"/>
</dbReference>
<dbReference type="EMBL" id="JBHTMA010000037">
    <property type="protein sequence ID" value="MFD1227551.1"/>
    <property type="molecule type" value="Genomic_DNA"/>
</dbReference>
<feature type="domain" description="Leucine-binding protein" evidence="7">
    <location>
        <begin position="27"/>
        <end position="365"/>
    </location>
</feature>